<evidence type="ECO:0000313" key="2">
    <source>
        <dbReference type="Proteomes" id="UP000792457"/>
    </source>
</evidence>
<reference evidence="1" key="2">
    <citation type="submission" date="2017-10" db="EMBL/GenBank/DDBJ databases">
        <title>Ladona fulva Genome sequencing and assembly.</title>
        <authorList>
            <person name="Murali S."/>
            <person name="Richards S."/>
            <person name="Bandaranaike D."/>
            <person name="Bellair M."/>
            <person name="Blankenburg K."/>
            <person name="Chao H."/>
            <person name="Dinh H."/>
            <person name="Doddapaneni H."/>
            <person name="Dugan-Rocha S."/>
            <person name="Elkadiri S."/>
            <person name="Gnanaolivu R."/>
            <person name="Hernandez B."/>
            <person name="Skinner E."/>
            <person name="Javaid M."/>
            <person name="Lee S."/>
            <person name="Li M."/>
            <person name="Ming W."/>
            <person name="Munidasa M."/>
            <person name="Muniz J."/>
            <person name="Nguyen L."/>
            <person name="Hughes D."/>
            <person name="Osuji N."/>
            <person name="Pu L.-L."/>
            <person name="Puazo M."/>
            <person name="Qu C."/>
            <person name="Quiroz J."/>
            <person name="Raj R."/>
            <person name="Weissenberger G."/>
            <person name="Xin Y."/>
            <person name="Zou X."/>
            <person name="Han Y."/>
            <person name="Worley K."/>
            <person name="Muzny D."/>
            <person name="Gibbs R."/>
        </authorList>
    </citation>
    <scope>NUCLEOTIDE SEQUENCE</scope>
    <source>
        <strain evidence="1">Sampled in the wild</strain>
    </source>
</reference>
<evidence type="ECO:0000313" key="1">
    <source>
        <dbReference type="EMBL" id="KAG8236901.1"/>
    </source>
</evidence>
<dbReference type="InterPro" id="IPR036397">
    <property type="entry name" value="RNaseH_sf"/>
</dbReference>
<gene>
    <name evidence="1" type="ORF">J437_LFUL015227</name>
</gene>
<dbReference type="Proteomes" id="UP000792457">
    <property type="component" value="Unassembled WGS sequence"/>
</dbReference>
<dbReference type="GO" id="GO:0003676">
    <property type="term" value="F:nucleic acid binding"/>
    <property type="evidence" value="ECO:0007669"/>
    <property type="project" value="InterPro"/>
</dbReference>
<dbReference type="Gene3D" id="3.30.420.10">
    <property type="entry name" value="Ribonuclease H-like superfamily/Ribonuclease H"/>
    <property type="match status" value="1"/>
</dbReference>
<sequence>MLIVRQQTIFLHHNISPHTAAHNVLEHPAYTPNLTPLDHHLFGPLKDVLRGCRFTSKQQVKEAVHNVSESLWNDGPSALKSREAMLKNDLC</sequence>
<dbReference type="AlphaFoldDB" id="A0A8K0P7N2"/>
<organism evidence="1 2">
    <name type="scientific">Ladona fulva</name>
    <name type="common">Scarce chaser dragonfly</name>
    <name type="synonym">Libellula fulva</name>
    <dbReference type="NCBI Taxonomy" id="123851"/>
    <lineage>
        <taxon>Eukaryota</taxon>
        <taxon>Metazoa</taxon>
        <taxon>Ecdysozoa</taxon>
        <taxon>Arthropoda</taxon>
        <taxon>Hexapoda</taxon>
        <taxon>Insecta</taxon>
        <taxon>Pterygota</taxon>
        <taxon>Palaeoptera</taxon>
        <taxon>Odonata</taxon>
        <taxon>Epiprocta</taxon>
        <taxon>Anisoptera</taxon>
        <taxon>Libelluloidea</taxon>
        <taxon>Libellulidae</taxon>
        <taxon>Ladona</taxon>
    </lineage>
</organism>
<reference evidence="1" key="1">
    <citation type="submission" date="2013-04" db="EMBL/GenBank/DDBJ databases">
        <authorList>
            <person name="Qu J."/>
            <person name="Murali S.C."/>
            <person name="Bandaranaike D."/>
            <person name="Bellair M."/>
            <person name="Blankenburg K."/>
            <person name="Chao H."/>
            <person name="Dinh H."/>
            <person name="Doddapaneni H."/>
            <person name="Downs B."/>
            <person name="Dugan-Rocha S."/>
            <person name="Elkadiri S."/>
            <person name="Gnanaolivu R.D."/>
            <person name="Hernandez B."/>
            <person name="Javaid M."/>
            <person name="Jayaseelan J.C."/>
            <person name="Lee S."/>
            <person name="Li M."/>
            <person name="Ming W."/>
            <person name="Munidasa M."/>
            <person name="Muniz J."/>
            <person name="Nguyen L."/>
            <person name="Ongeri F."/>
            <person name="Osuji N."/>
            <person name="Pu L.-L."/>
            <person name="Puazo M."/>
            <person name="Qu C."/>
            <person name="Quiroz J."/>
            <person name="Raj R."/>
            <person name="Weissenberger G."/>
            <person name="Xin Y."/>
            <person name="Zou X."/>
            <person name="Han Y."/>
            <person name="Richards S."/>
            <person name="Worley K."/>
            <person name="Muzny D."/>
            <person name="Gibbs R."/>
        </authorList>
    </citation>
    <scope>NUCLEOTIDE SEQUENCE</scope>
    <source>
        <strain evidence="1">Sampled in the wild</strain>
    </source>
</reference>
<name>A0A8K0P7N2_LADFU</name>
<dbReference type="OrthoDB" id="616263at2759"/>
<protein>
    <recommendedName>
        <fullName evidence="3">Histone-lysine N-methyltransferase SETMAR</fullName>
    </recommendedName>
</protein>
<accession>A0A8K0P7N2</accession>
<evidence type="ECO:0008006" key="3">
    <source>
        <dbReference type="Google" id="ProtNLM"/>
    </source>
</evidence>
<keyword evidence="2" id="KW-1185">Reference proteome</keyword>
<proteinExistence type="predicted"/>
<comment type="caution">
    <text evidence="1">The sequence shown here is derived from an EMBL/GenBank/DDBJ whole genome shotgun (WGS) entry which is preliminary data.</text>
</comment>
<dbReference type="EMBL" id="KZ309092">
    <property type="protein sequence ID" value="KAG8236901.1"/>
    <property type="molecule type" value="Genomic_DNA"/>
</dbReference>